<evidence type="ECO:0000313" key="3">
    <source>
        <dbReference type="Proteomes" id="UP000707356"/>
    </source>
</evidence>
<accession>A0A951U4Z1</accession>
<sequence length="346" mass="39056">MNRLTQILLDIVLLKNAGQIVRNRAQRTQAWFTSIKPFSWEAMLMLSLFSWFVYLLLQGIYAKQFVSIFAWSFLIISSDWAFLGQQAQVPLLGFKFQQGAWITAAILCVALLSNDFILTQWQTALTAWPIFAALFAAYPQFLRPGLRWGLPGAAGRQDLVLLVLVHCLIACWFQFHFLIQGRLADYPYLLNNSFEDSLFVTRIRLNSDRAVGENTASRQAATLLTTAEATIRQALTGKNWSEAYSWLSDIKSLQPDLNQQVMKAVYDEQPEGHLWQMTADVGRNAISSSSLDLILTARWLGASSRPEGYALRQRCLVSETSLPNPDSFAQMQQTGFQLTCQAPVEV</sequence>
<feature type="transmembrane region" description="Helical" evidence="1">
    <location>
        <begin position="96"/>
        <end position="114"/>
    </location>
</feature>
<reference evidence="2" key="1">
    <citation type="submission" date="2021-05" db="EMBL/GenBank/DDBJ databases">
        <authorList>
            <person name="Pietrasiak N."/>
            <person name="Ward R."/>
            <person name="Stajich J.E."/>
            <person name="Kurbessoian T."/>
        </authorList>
    </citation>
    <scope>NUCLEOTIDE SEQUENCE</scope>
    <source>
        <strain evidence="2">GSE-TBD4-15B</strain>
    </source>
</reference>
<feature type="transmembrane region" description="Helical" evidence="1">
    <location>
        <begin position="121"/>
        <end position="139"/>
    </location>
</feature>
<protein>
    <submittedName>
        <fullName evidence="2">DUF5357 domain-containing protein</fullName>
    </submittedName>
</protein>
<dbReference type="Proteomes" id="UP000707356">
    <property type="component" value="Unassembled WGS sequence"/>
</dbReference>
<comment type="caution">
    <text evidence="2">The sequence shown here is derived from an EMBL/GenBank/DDBJ whole genome shotgun (WGS) entry which is preliminary data.</text>
</comment>
<proteinExistence type="predicted"/>
<dbReference type="EMBL" id="JAHHHV010000066">
    <property type="protein sequence ID" value="MBW4466125.1"/>
    <property type="molecule type" value="Genomic_DNA"/>
</dbReference>
<evidence type="ECO:0000256" key="1">
    <source>
        <dbReference type="SAM" id="Phobius"/>
    </source>
</evidence>
<keyword evidence="1" id="KW-0812">Transmembrane</keyword>
<reference evidence="2" key="2">
    <citation type="journal article" date="2022" name="Microbiol. Resour. Announc.">
        <title>Metagenome Sequencing to Explore Phylogenomics of Terrestrial Cyanobacteria.</title>
        <authorList>
            <person name="Ward R.D."/>
            <person name="Stajich J.E."/>
            <person name="Johansen J.R."/>
            <person name="Huntemann M."/>
            <person name="Clum A."/>
            <person name="Foster B."/>
            <person name="Foster B."/>
            <person name="Roux S."/>
            <person name="Palaniappan K."/>
            <person name="Varghese N."/>
            <person name="Mukherjee S."/>
            <person name="Reddy T.B.K."/>
            <person name="Daum C."/>
            <person name="Copeland A."/>
            <person name="Chen I.A."/>
            <person name="Ivanova N.N."/>
            <person name="Kyrpides N.C."/>
            <person name="Shapiro N."/>
            <person name="Eloe-Fadrosh E.A."/>
            <person name="Pietrasiak N."/>
        </authorList>
    </citation>
    <scope>NUCLEOTIDE SEQUENCE</scope>
    <source>
        <strain evidence="2">GSE-TBD4-15B</strain>
    </source>
</reference>
<feature type="transmembrane region" description="Helical" evidence="1">
    <location>
        <begin position="64"/>
        <end position="84"/>
    </location>
</feature>
<gene>
    <name evidence="2" type="ORF">KME07_11915</name>
</gene>
<feature type="transmembrane region" description="Helical" evidence="1">
    <location>
        <begin position="159"/>
        <end position="179"/>
    </location>
</feature>
<name>A0A951U4Z1_9CYAN</name>
<feature type="transmembrane region" description="Helical" evidence="1">
    <location>
        <begin position="38"/>
        <end position="57"/>
    </location>
</feature>
<keyword evidence="1" id="KW-0472">Membrane</keyword>
<organism evidence="2 3">
    <name type="scientific">Pegethrix bostrychoides GSE-TBD4-15B</name>
    <dbReference type="NCBI Taxonomy" id="2839662"/>
    <lineage>
        <taxon>Bacteria</taxon>
        <taxon>Bacillati</taxon>
        <taxon>Cyanobacteriota</taxon>
        <taxon>Cyanophyceae</taxon>
        <taxon>Oculatellales</taxon>
        <taxon>Oculatellaceae</taxon>
        <taxon>Pegethrix</taxon>
    </lineage>
</organism>
<dbReference type="Pfam" id="PF17310">
    <property type="entry name" value="DUF5357"/>
    <property type="match status" value="1"/>
</dbReference>
<keyword evidence="1" id="KW-1133">Transmembrane helix</keyword>
<dbReference type="InterPro" id="IPR020360">
    <property type="entry name" value="Uncharacterised_alr2393"/>
</dbReference>
<evidence type="ECO:0000313" key="2">
    <source>
        <dbReference type="EMBL" id="MBW4466125.1"/>
    </source>
</evidence>
<dbReference type="AlphaFoldDB" id="A0A951U4Z1"/>